<proteinExistence type="predicted"/>
<comment type="caution">
    <text evidence="1">The sequence shown here is derived from an EMBL/GenBank/DDBJ whole genome shotgun (WGS) entry which is preliminary data.</text>
</comment>
<accession>A0AA92C6A3</accession>
<name>A0AA92C6A3_RHIRH</name>
<evidence type="ECO:0000313" key="1">
    <source>
        <dbReference type="EMBL" id="PVE56297.1"/>
    </source>
</evidence>
<reference evidence="1 2" key="1">
    <citation type="submission" date="2018-04" db="EMBL/GenBank/DDBJ databases">
        <authorList>
            <person name="Hagen T."/>
        </authorList>
    </citation>
    <scope>NUCLEOTIDE SEQUENCE [LARGE SCALE GENOMIC DNA]</scope>
    <source>
        <strain evidence="1 2">TPD7009</strain>
    </source>
</reference>
<protein>
    <submittedName>
        <fullName evidence="1">Uncharacterized protein</fullName>
    </submittedName>
</protein>
<evidence type="ECO:0000313" key="2">
    <source>
        <dbReference type="Proteomes" id="UP000244335"/>
    </source>
</evidence>
<dbReference type="AlphaFoldDB" id="A0AA92C6A3"/>
<dbReference type="Proteomes" id="UP000244335">
    <property type="component" value="Unassembled WGS sequence"/>
</dbReference>
<dbReference type="EMBL" id="QDFR01000001">
    <property type="protein sequence ID" value="PVE56297.1"/>
    <property type="molecule type" value="Genomic_DNA"/>
</dbReference>
<sequence length="145" mass="16291">MMSTTAKYFVDSEGAYLGAWDGYTREDGTFVAPDYPRDGIEVPRPPEDGRQIWEAGAWLPFTPPAPVAVIYPVNLWERMTKDEADAVGAAMAEQDFRTRKIFESASSYRSDHELWPLLQQIAIALFGETRAAEILAPSEFIEKTN</sequence>
<organism evidence="1 2">
    <name type="scientific">Rhizobium rhizogenes</name>
    <name type="common">Agrobacterium rhizogenes</name>
    <dbReference type="NCBI Taxonomy" id="359"/>
    <lineage>
        <taxon>Bacteria</taxon>
        <taxon>Pseudomonadati</taxon>
        <taxon>Pseudomonadota</taxon>
        <taxon>Alphaproteobacteria</taxon>
        <taxon>Hyphomicrobiales</taxon>
        <taxon>Rhizobiaceae</taxon>
        <taxon>Rhizobium/Agrobacterium group</taxon>
        <taxon>Rhizobium</taxon>
    </lineage>
</organism>
<gene>
    <name evidence="1" type="ORF">DC430_00335</name>
</gene>